<dbReference type="EMBL" id="JAHHHV010000029">
    <property type="protein sequence ID" value="MBW4465070.1"/>
    <property type="molecule type" value="Genomic_DNA"/>
</dbReference>
<dbReference type="Proteomes" id="UP000707356">
    <property type="component" value="Unassembled WGS sequence"/>
</dbReference>
<dbReference type="AlphaFoldDB" id="A0A951P9L1"/>
<evidence type="ECO:0000313" key="2">
    <source>
        <dbReference type="Proteomes" id="UP000707356"/>
    </source>
</evidence>
<reference evidence="1" key="1">
    <citation type="submission" date="2021-05" db="EMBL/GenBank/DDBJ databases">
        <authorList>
            <person name="Pietrasiak N."/>
            <person name="Ward R."/>
            <person name="Stajich J.E."/>
            <person name="Kurbessoian T."/>
        </authorList>
    </citation>
    <scope>NUCLEOTIDE SEQUENCE</scope>
    <source>
        <strain evidence="1">GSE-TBD4-15B</strain>
    </source>
</reference>
<organism evidence="1 2">
    <name type="scientific">Pegethrix bostrychoides GSE-TBD4-15B</name>
    <dbReference type="NCBI Taxonomy" id="2839662"/>
    <lineage>
        <taxon>Bacteria</taxon>
        <taxon>Bacillati</taxon>
        <taxon>Cyanobacteriota</taxon>
        <taxon>Cyanophyceae</taxon>
        <taxon>Oculatellales</taxon>
        <taxon>Oculatellaceae</taxon>
        <taxon>Pegethrix</taxon>
    </lineage>
</organism>
<evidence type="ECO:0000313" key="1">
    <source>
        <dbReference type="EMBL" id="MBW4465070.1"/>
    </source>
</evidence>
<gene>
    <name evidence="1" type="ORF">KME07_06475</name>
</gene>
<sequence length="133" mass="14463">MGNRVEELKPVAQKDRISVDIADLKQRIESCRDDAAWGELPLTGKVRTLVIERMNYLERAKSGGEVALSSSDAETLQLLIGFLNCLLDTHDRDGYSLSEIAEALGRDDKGASLIALISKLQNGDAAKKGVPQP</sequence>
<comment type="caution">
    <text evidence="1">The sequence shown here is derived from an EMBL/GenBank/DDBJ whole genome shotgun (WGS) entry which is preliminary data.</text>
</comment>
<accession>A0A951P9L1</accession>
<name>A0A951P9L1_9CYAN</name>
<proteinExistence type="predicted"/>
<protein>
    <submittedName>
        <fullName evidence="1">Uncharacterized protein</fullName>
    </submittedName>
</protein>
<reference evidence="1" key="2">
    <citation type="journal article" date="2022" name="Microbiol. Resour. Announc.">
        <title>Metagenome Sequencing to Explore Phylogenomics of Terrestrial Cyanobacteria.</title>
        <authorList>
            <person name="Ward R.D."/>
            <person name="Stajich J.E."/>
            <person name="Johansen J.R."/>
            <person name="Huntemann M."/>
            <person name="Clum A."/>
            <person name="Foster B."/>
            <person name="Foster B."/>
            <person name="Roux S."/>
            <person name="Palaniappan K."/>
            <person name="Varghese N."/>
            <person name="Mukherjee S."/>
            <person name="Reddy T.B.K."/>
            <person name="Daum C."/>
            <person name="Copeland A."/>
            <person name="Chen I.A."/>
            <person name="Ivanova N.N."/>
            <person name="Kyrpides N.C."/>
            <person name="Shapiro N."/>
            <person name="Eloe-Fadrosh E.A."/>
            <person name="Pietrasiak N."/>
        </authorList>
    </citation>
    <scope>NUCLEOTIDE SEQUENCE</scope>
    <source>
        <strain evidence="1">GSE-TBD4-15B</strain>
    </source>
</reference>